<sequence>MNIKSAERVRVIESRGFLLLRKDGGGRVFKLILCNAVTKFPNFPFCGTLLPNVGLDESNKKYCLIRRRKIFVGPAESFRIFDGIRDTSEILSAPRRIMLSASIASCKKVVCKCGKSVGQRQTDMKISFRFRVT</sequence>
<dbReference type="EMBL" id="KI284051">
    <property type="protein sequence ID" value="ESA13278.1"/>
    <property type="molecule type" value="Genomic_DNA"/>
</dbReference>
<evidence type="ECO:0000313" key="1">
    <source>
        <dbReference type="EMBL" id="ESA13278.1"/>
    </source>
</evidence>
<proteinExistence type="predicted"/>
<gene>
    <name evidence="1" type="ORF">GLOINDRAFT_84486</name>
</gene>
<accession>U9U3V6</accession>
<organism evidence="1">
    <name type="scientific">Rhizophagus irregularis (strain DAOM 181602 / DAOM 197198 / MUCL 43194)</name>
    <name type="common">Arbuscular mycorrhizal fungus</name>
    <name type="synonym">Glomus intraradices</name>
    <dbReference type="NCBI Taxonomy" id="747089"/>
    <lineage>
        <taxon>Eukaryota</taxon>
        <taxon>Fungi</taxon>
        <taxon>Fungi incertae sedis</taxon>
        <taxon>Mucoromycota</taxon>
        <taxon>Glomeromycotina</taxon>
        <taxon>Glomeromycetes</taxon>
        <taxon>Glomerales</taxon>
        <taxon>Glomeraceae</taxon>
        <taxon>Rhizophagus</taxon>
    </lineage>
</organism>
<reference evidence="1" key="1">
    <citation type="submission" date="2013-07" db="EMBL/GenBank/DDBJ databases">
        <title>The genome of an arbuscular mycorrhizal fungus provides insights into the evolution of the oldest plant symbiosis.</title>
        <authorList>
            <consortium name="DOE Joint Genome Institute"/>
            <person name="Tisserant E."/>
            <person name="Malbreil M."/>
            <person name="Kuo A."/>
            <person name="Kohler A."/>
            <person name="Symeonidi A."/>
            <person name="Balestrini R."/>
            <person name="Charron P."/>
            <person name="Duensing N."/>
            <person name="Frei-dit-Frey N."/>
            <person name="Gianinazzi-Pearson V."/>
            <person name="Gilbert B."/>
            <person name="Handa Y."/>
            <person name="Hijri M."/>
            <person name="Kaul R."/>
            <person name="Kawaguchi M."/>
            <person name="Krajinski F."/>
            <person name="Lammers P."/>
            <person name="Lapierre D."/>
            <person name="Masclaux F.G."/>
            <person name="Murat C."/>
            <person name="Morin E."/>
            <person name="Ndikumana S."/>
            <person name="Pagni M."/>
            <person name="Petitpierre D."/>
            <person name="Requena N."/>
            <person name="Rosikiewicz P."/>
            <person name="Riley R."/>
            <person name="Saito K."/>
            <person name="San Clemente H."/>
            <person name="Shapiro H."/>
            <person name="van Tuinen D."/>
            <person name="Becard G."/>
            <person name="Bonfante P."/>
            <person name="Paszkowski U."/>
            <person name="Shachar-Hill Y."/>
            <person name="Young J.P."/>
            <person name="Sanders I.R."/>
            <person name="Henrissat B."/>
            <person name="Rensing S.A."/>
            <person name="Grigoriev I.V."/>
            <person name="Corradi N."/>
            <person name="Roux C."/>
            <person name="Martin F."/>
        </authorList>
    </citation>
    <scope>NUCLEOTIDE SEQUENCE</scope>
    <source>
        <strain evidence="1">DAOM 197198</strain>
    </source>
</reference>
<name>U9U3V6_RHIID</name>
<dbReference type="HOGENOM" id="CLU_1907767_0_0_1"/>
<dbReference type="AlphaFoldDB" id="U9U3V6"/>
<protein>
    <submittedName>
        <fullName evidence="1">Uncharacterized protein</fullName>
    </submittedName>
</protein>